<proteinExistence type="predicted"/>
<dbReference type="InterPro" id="IPR029045">
    <property type="entry name" value="ClpP/crotonase-like_dom_sf"/>
</dbReference>
<dbReference type="PROSITE" id="PS50989">
    <property type="entry name" value="COA_CT_CTER"/>
    <property type="match status" value="1"/>
</dbReference>
<evidence type="ECO:0000259" key="3">
    <source>
        <dbReference type="PROSITE" id="PS50989"/>
    </source>
</evidence>
<dbReference type="InterPro" id="IPR000438">
    <property type="entry name" value="Acetyl_CoA_COase_Trfase_b_su"/>
</dbReference>
<evidence type="ECO:0000313" key="4">
    <source>
        <dbReference type="EMBL" id="GAA1918832.1"/>
    </source>
</evidence>
<feature type="domain" description="CoA carboxyltransferase N-terminal" evidence="2">
    <location>
        <begin position="1"/>
        <end position="238"/>
    </location>
</feature>
<dbReference type="SUPFAM" id="SSF52096">
    <property type="entry name" value="ClpP/crotonase"/>
    <property type="match status" value="2"/>
</dbReference>
<dbReference type="Proteomes" id="UP001501612">
    <property type="component" value="Unassembled WGS sequence"/>
</dbReference>
<accession>A0ABP5ANU3</accession>
<feature type="domain" description="CoA carboxyltransferase C-terminal" evidence="3">
    <location>
        <begin position="229"/>
        <end position="480"/>
    </location>
</feature>
<dbReference type="PANTHER" id="PTHR42995">
    <property type="entry name" value="ACETYL-COENZYME A CARBOXYLASE CARBOXYL TRANSFERASE SUBUNIT BETA, CHLOROPLASTIC"/>
    <property type="match status" value="1"/>
</dbReference>
<dbReference type="PANTHER" id="PTHR42995:SF5">
    <property type="entry name" value="ACETYL-COENZYME A CARBOXYLASE CARBOXYL TRANSFERASE SUBUNIT BETA, CHLOROPLASTIC"/>
    <property type="match status" value="1"/>
</dbReference>
<dbReference type="PRINTS" id="PR01070">
    <property type="entry name" value="ACCCTRFRASEB"/>
</dbReference>
<dbReference type="GO" id="GO:0016740">
    <property type="term" value="F:transferase activity"/>
    <property type="evidence" value="ECO:0007669"/>
    <property type="project" value="UniProtKB-KW"/>
</dbReference>
<evidence type="ECO:0000313" key="5">
    <source>
        <dbReference type="Proteomes" id="UP001501612"/>
    </source>
</evidence>
<organism evidence="4 5">
    <name type="scientific">Nocardioides lentus</name>
    <dbReference type="NCBI Taxonomy" id="338077"/>
    <lineage>
        <taxon>Bacteria</taxon>
        <taxon>Bacillati</taxon>
        <taxon>Actinomycetota</taxon>
        <taxon>Actinomycetes</taxon>
        <taxon>Propionibacteriales</taxon>
        <taxon>Nocardioidaceae</taxon>
        <taxon>Nocardioides</taxon>
    </lineage>
</organism>
<dbReference type="RefSeq" id="WP_344006754.1">
    <property type="nucleotide sequence ID" value="NZ_BAAAMY010000004.1"/>
</dbReference>
<name>A0ABP5ANU3_9ACTN</name>
<dbReference type="PROSITE" id="PS50980">
    <property type="entry name" value="COA_CT_NTER"/>
    <property type="match status" value="1"/>
</dbReference>
<evidence type="ECO:0000256" key="1">
    <source>
        <dbReference type="ARBA" id="ARBA00022679"/>
    </source>
</evidence>
<reference evidence="5" key="1">
    <citation type="journal article" date="2019" name="Int. J. Syst. Evol. Microbiol.">
        <title>The Global Catalogue of Microorganisms (GCM) 10K type strain sequencing project: providing services to taxonomists for standard genome sequencing and annotation.</title>
        <authorList>
            <consortium name="The Broad Institute Genomics Platform"/>
            <consortium name="The Broad Institute Genome Sequencing Center for Infectious Disease"/>
            <person name="Wu L."/>
            <person name="Ma J."/>
        </authorList>
    </citation>
    <scope>NUCLEOTIDE SEQUENCE [LARGE SCALE GENOMIC DNA]</scope>
    <source>
        <strain evidence="5">JCM 14046</strain>
    </source>
</reference>
<dbReference type="Pfam" id="PF01039">
    <property type="entry name" value="Carboxyl_trans"/>
    <property type="match status" value="1"/>
</dbReference>
<keyword evidence="5" id="KW-1185">Reference proteome</keyword>
<gene>
    <name evidence="4" type="ORF">GCM10009737_20400</name>
</gene>
<dbReference type="InterPro" id="IPR011763">
    <property type="entry name" value="COA_CT_C"/>
</dbReference>
<dbReference type="InterPro" id="IPR034733">
    <property type="entry name" value="AcCoA_carboxyl_beta"/>
</dbReference>
<dbReference type="EMBL" id="BAAAMY010000004">
    <property type="protein sequence ID" value="GAA1918832.1"/>
    <property type="molecule type" value="Genomic_DNA"/>
</dbReference>
<keyword evidence="1 4" id="KW-0808">Transferase</keyword>
<dbReference type="Gene3D" id="3.90.226.10">
    <property type="entry name" value="2-enoyl-CoA Hydratase, Chain A, domain 1"/>
    <property type="match status" value="2"/>
</dbReference>
<protein>
    <submittedName>
        <fullName evidence="4">Carboxyl transferase domain-containing protein</fullName>
    </submittedName>
</protein>
<evidence type="ECO:0000259" key="2">
    <source>
        <dbReference type="PROSITE" id="PS50980"/>
    </source>
</evidence>
<comment type="caution">
    <text evidence="4">The sequence shown here is derived from an EMBL/GenBank/DDBJ whole genome shotgun (WGS) entry which is preliminary data.</text>
</comment>
<dbReference type="InterPro" id="IPR011762">
    <property type="entry name" value="COA_CT_N"/>
</dbReference>
<sequence>MSARRWGVHDLLDLVLDEGSFVSWDREIDVSHHPEDYRATLRAAAQKAGTDESVVTGQGLMHGRPVAVVANEFRFLAGSIGTAAAERIVSAVRRATAEGLPVLATTSSGGTRMQEGTPAFVRMVDISRAVMEHRAAGLPYLVYLRGPTLGGVFASWGSLAHVTVAEPGALVGFLGPKVYEALNGEPFPTDVQTAENLAARGVIDAVVPAEQLPVLVDRALSTLVDPPVAPELPVRTGEVAPGASAWESIEATRAHDRAGVRDLLRHGGAGTVRLRGTYEGERDATVVVALTRLDGQPCVVVGQDRTRQTRASPMGPAALREARRAMRLAEELGLPLVTVIDTPGAELSARAEEGAIAGEIARCIATLATMRTPTLSVVLGQGCGGGALALLPATESIATERAWLSPLPPEGASAIVHGGDTSYAPQMAEAQQVRAVDLLADGTVAHVVPEVPGESARSLAVAVVAEIASRLARMRAEQAG</sequence>